<evidence type="ECO:0000313" key="2">
    <source>
        <dbReference type="Proteomes" id="UP000269221"/>
    </source>
</evidence>
<proteinExistence type="predicted"/>
<sequence>MKRQALSEESKHIFQSPFCCDQLLNPPLSSSSCLQQEKHESVVSTGFGKVDLGLVFLEQSRQNSGRLLALLPSYSSESLNLDIVCSCGLISIQVEDAHDHYHGHDFKHDQAFPASVSQSHRIILQLGAISSDGVICYLGEETFQEVVESDKVCPELPFIQAKHPQLPQPLFTGLILQTLHHLPFPSLNSLLYVFSVVRGPKVNPVFEVEDEHFVPNFRVQGIMVFEKNIADVLDEV</sequence>
<reference evidence="1 2" key="1">
    <citation type="submission" date="2018-07" db="EMBL/GenBank/DDBJ databases">
        <title>A high quality draft genome assembly of the barn swallow (H. rustica rustica).</title>
        <authorList>
            <person name="Formenti G."/>
            <person name="Chiara M."/>
            <person name="Poveda L."/>
            <person name="Francoijs K.-J."/>
            <person name="Bonisoli-Alquati A."/>
            <person name="Canova L."/>
            <person name="Gianfranceschi L."/>
            <person name="Horner D.S."/>
            <person name="Saino N."/>
        </authorList>
    </citation>
    <scope>NUCLEOTIDE SEQUENCE [LARGE SCALE GENOMIC DNA]</scope>
    <source>
        <strain evidence="1">Chelidonia</strain>
        <tissue evidence="1">Blood</tissue>
    </source>
</reference>
<dbReference type="EMBL" id="QRBI01000123">
    <property type="protein sequence ID" value="RMC04991.1"/>
    <property type="molecule type" value="Genomic_DNA"/>
</dbReference>
<dbReference type="Proteomes" id="UP000269221">
    <property type="component" value="Unassembled WGS sequence"/>
</dbReference>
<organism evidence="1 2">
    <name type="scientific">Hirundo rustica rustica</name>
    <dbReference type="NCBI Taxonomy" id="333673"/>
    <lineage>
        <taxon>Eukaryota</taxon>
        <taxon>Metazoa</taxon>
        <taxon>Chordata</taxon>
        <taxon>Craniata</taxon>
        <taxon>Vertebrata</taxon>
        <taxon>Euteleostomi</taxon>
        <taxon>Archelosauria</taxon>
        <taxon>Archosauria</taxon>
        <taxon>Dinosauria</taxon>
        <taxon>Saurischia</taxon>
        <taxon>Theropoda</taxon>
        <taxon>Coelurosauria</taxon>
        <taxon>Aves</taxon>
        <taxon>Neognathae</taxon>
        <taxon>Neoaves</taxon>
        <taxon>Telluraves</taxon>
        <taxon>Australaves</taxon>
        <taxon>Passeriformes</taxon>
        <taxon>Sylvioidea</taxon>
        <taxon>Hirundinidae</taxon>
        <taxon>Hirundo</taxon>
    </lineage>
</organism>
<dbReference type="AlphaFoldDB" id="A0A3M0JXV6"/>
<protein>
    <submittedName>
        <fullName evidence="1">Uncharacterized protein</fullName>
    </submittedName>
</protein>
<dbReference type="PROSITE" id="PS51257">
    <property type="entry name" value="PROKAR_LIPOPROTEIN"/>
    <property type="match status" value="1"/>
</dbReference>
<name>A0A3M0JXV6_HIRRU</name>
<gene>
    <name evidence="1" type="ORF">DUI87_18171</name>
</gene>
<comment type="caution">
    <text evidence="1">The sequence shown here is derived from an EMBL/GenBank/DDBJ whole genome shotgun (WGS) entry which is preliminary data.</text>
</comment>
<accession>A0A3M0JXV6</accession>
<evidence type="ECO:0000313" key="1">
    <source>
        <dbReference type="EMBL" id="RMC04991.1"/>
    </source>
</evidence>
<keyword evidence="2" id="KW-1185">Reference proteome</keyword>